<gene>
    <name evidence="6" type="primary">cps4B</name>
    <name evidence="6" type="ORF">F130042H8_31470</name>
</gene>
<dbReference type="PIRSF" id="PIRSF016557">
    <property type="entry name" value="Caps_synth_CpsB"/>
    <property type="match status" value="1"/>
</dbReference>
<evidence type="ECO:0000256" key="3">
    <source>
        <dbReference type="ARBA" id="ARBA00022801"/>
    </source>
</evidence>
<evidence type="ECO:0000256" key="5">
    <source>
        <dbReference type="ARBA" id="ARBA00051722"/>
    </source>
</evidence>
<organism evidence="6 7">
    <name type="scientific">Enterocloster alcoholdehydrogenati</name>
    <dbReference type="NCBI Taxonomy" id="2547410"/>
    <lineage>
        <taxon>Bacteria</taxon>
        <taxon>Bacillati</taxon>
        <taxon>Bacillota</taxon>
        <taxon>Clostridia</taxon>
        <taxon>Lachnospirales</taxon>
        <taxon>Lachnospiraceae</taxon>
        <taxon>Enterocloster</taxon>
    </lineage>
</organism>
<dbReference type="Pfam" id="PF19567">
    <property type="entry name" value="CpsB_CapC"/>
    <property type="match status" value="1"/>
</dbReference>
<accession>A0ABQ0B1D5</accession>
<keyword evidence="7" id="KW-1185">Reference proteome</keyword>
<name>A0ABQ0B1D5_9FIRM</name>
<keyword evidence="3" id="KW-0378">Hydrolase</keyword>
<dbReference type="EC" id="3.1.3.48" evidence="2"/>
<comment type="catalytic activity">
    <reaction evidence="5">
        <text>O-phospho-L-tyrosyl-[protein] + H2O = L-tyrosyl-[protein] + phosphate</text>
        <dbReference type="Rhea" id="RHEA:10684"/>
        <dbReference type="Rhea" id="RHEA-COMP:10136"/>
        <dbReference type="Rhea" id="RHEA-COMP:20101"/>
        <dbReference type="ChEBI" id="CHEBI:15377"/>
        <dbReference type="ChEBI" id="CHEBI:43474"/>
        <dbReference type="ChEBI" id="CHEBI:46858"/>
        <dbReference type="ChEBI" id="CHEBI:61978"/>
        <dbReference type="EC" id="3.1.3.48"/>
    </reaction>
</comment>
<dbReference type="SUPFAM" id="SSF89550">
    <property type="entry name" value="PHP domain-like"/>
    <property type="match status" value="1"/>
</dbReference>
<dbReference type="InterPro" id="IPR016667">
    <property type="entry name" value="Caps_polysacc_synth_CpsB/CapC"/>
</dbReference>
<comment type="similarity">
    <text evidence="1">Belongs to the metallo-dependent hydrolases superfamily. CpsB/CapC family.</text>
</comment>
<dbReference type="Proteomes" id="UP001600894">
    <property type="component" value="Unassembled WGS sequence"/>
</dbReference>
<reference evidence="6 7" key="1">
    <citation type="submission" date="2024-04" db="EMBL/GenBank/DDBJ databases">
        <title>Defined microbial consortia suppress multidrug-resistant proinflammatory Enterobacteriaceae via ecological control.</title>
        <authorList>
            <person name="Furuichi M."/>
            <person name="Kawaguchi T."/>
            <person name="Pust M."/>
            <person name="Yasuma K."/>
            <person name="Plichta D."/>
            <person name="Hasegawa N."/>
            <person name="Ohya T."/>
            <person name="Bhattarai S."/>
            <person name="Sasajima S."/>
            <person name="Aoto Y."/>
            <person name="Tuganbaev T."/>
            <person name="Yaginuma M."/>
            <person name="Ueda M."/>
            <person name="Okahashi N."/>
            <person name="Amafuji K."/>
            <person name="Kiridooshi Y."/>
            <person name="Sugita K."/>
            <person name="Strazar M."/>
            <person name="Skelly A."/>
            <person name="Suda W."/>
            <person name="Hattori M."/>
            <person name="Nakamoto N."/>
            <person name="Caballero S."/>
            <person name="Norman J."/>
            <person name="Olle B."/>
            <person name="Tanoue T."/>
            <person name="Arita M."/>
            <person name="Bucci V."/>
            <person name="Atarashi K."/>
            <person name="Xavier R."/>
            <person name="Honda K."/>
        </authorList>
    </citation>
    <scope>NUCLEOTIDE SEQUENCE [LARGE SCALE GENOMIC DNA]</scope>
    <source>
        <strain evidence="7">f13</strain>
    </source>
</reference>
<dbReference type="RefSeq" id="WP_176255409.1">
    <property type="nucleotide sequence ID" value="NZ_BAABXL010000001.1"/>
</dbReference>
<protein>
    <recommendedName>
        <fullName evidence="2">protein-tyrosine-phosphatase</fullName>
        <ecNumber evidence="2">3.1.3.48</ecNumber>
    </recommendedName>
</protein>
<dbReference type="PANTHER" id="PTHR39181">
    <property type="entry name" value="TYROSINE-PROTEIN PHOSPHATASE YWQE"/>
    <property type="match status" value="1"/>
</dbReference>
<proteinExistence type="inferred from homology"/>
<dbReference type="EMBL" id="BAABXL010000001">
    <property type="protein sequence ID" value="GAA6270087.1"/>
    <property type="molecule type" value="Genomic_DNA"/>
</dbReference>
<evidence type="ECO:0000313" key="6">
    <source>
        <dbReference type="EMBL" id="GAA6270087.1"/>
    </source>
</evidence>
<dbReference type="InterPro" id="IPR016195">
    <property type="entry name" value="Pol/histidinol_Pase-like"/>
</dbReference>
<sequence>MFRIIDIHTHILPGVDDGAGTWKDTLQLMQTAYAQGTIHMIATPHYSSRVDIDKLVSLRDQAQKLAQNAGLELTVSLGQEILYFEDLPIYLEQGKALSLAGSRYVLVEFQPNDSYQRVWRAVRELVQTGYFPIIAHAERYRCLREDSRVEELIDSGAYLQANAGSILGGILDKTAFWCRRAVMQGRIHFLASDMHNIGHRPPRLEAAAECLAKRLSPAQIQGIVGNNQVFILKDRML</sequence>
<evidence type="ECO:0000256" key="4">
    <source>
        <dbReference type="ARBA" id="ARBA00022912"/>
    </source>
</evidence>
<evidence type="ECO:0000313" key="7">
    <source>
        <dbReference type="Proteomes" id="UP001600894"/>
    </source>
</evidence>
<evidence type="ECO:0000256" key="1">
    <source>
        <dbReference type="ARBA" id="ARBA00005750"/>
    </source>
</evidence>
<evidence type="ECO:0000256" key="2">
    <source>
        <dbReference type="ARBA" id="ARBA00013064"/>
    </source>
</evidence>
<dbReference type="Gene3D" id="3.20.20.140">
    <property type="entry name" value="Metal-dependent hydrolases"/>
    <property type="match status" value="1"/>
</dbReference>
<dbReference type="PANTHER" id="PTHR39181:SF1">
    <property type="entry name" value="TYROSINE-PROTEIN PHOSPHATASE YWQE"/>
    <property type="match status" value="1"/>
</dbReference>
<comment type="caution">
    <text evidence="6">The sequence shown here is derived from an EMBL/GenBank/DDBJ whole genome shotgun (WGS) entry which is preliminary data.</text>
</comment>
<keyword evidence="4" id="KW-0904">Protein phosphatase</keyword>